<evidence type="ECO:0000256" key="1">
    <source>
        <dbReference type="SAM" id="SignalP"/>
    </source>
</evidence>
<dbReference type="RefSeq" id="WP_173778573.1">
    <property type="nucleotide sequence ID" value="NZ_JABSNO010000005.1"/>
</dbReference>
<dbReference type="AlphaFoldDB" id="A0A8J8G656"/>
<gene>
    <name evidence="2" type="ORF">HNQ03_001026</name>
</gene>
<organism evidence="2 3">
    <name type="scientific">Frigoriflavimonas asaccharolytica</name>
    <dbReference type="NCBI Taxonomy" id="2735899"/>
    <lineage>
        <taxon>Bacteria</taxon>
        <taxon>Pseudomonadati</taxon>
        <taxon>Bacteroidota</taxon>
        <taxon>Flavobacteriia</taxon>
        <taxon>Flavobacteriales</taxon>
        <taxon>Weeksellaceae</taxon>
        <taxon>Frigoriflavimonas</taxon>
    </lineage>
</organism>
<evidence type="ECO:0008006" key="4">
    <source>
        <dbReference type="Google" id="ProtNLM"/>
    </source>
</evidence>
<evidence type="ECO:0000313" key="2">
    <source>
        <dbReference type="EMBL" id="NRS91959.1"/>
    </source>
</evidence>
<feature type="chain" id="PRO_5035282353" description="DUF3575 domain-containing protein" evidence="1">
    <location>
        <begin position="19"/>
        <end position="249"/>
    </location>
</feature>
<accession>A0A8J8G656</accession>
<sequence length="249" mass="27845">MRKLLLLFIFSFTMLMQAQETSDSGNGKNIVKVNVTGFIFKNFQGTYERVLSKRISVNVGYGVVPEGNLPYTSFLPDDTDRDFKNIRLSGNNFTIEPRFYLGKKGFGEGFYVAPYYRYSSYQISNYSRSIDVSVNGIVYDTVIVDFTGDTSAHSGGVLLGAQWFLGKSDNFVLDAWFLGAHFGKAKGNLDGITNRKLNALEQQEVQKELDNQDIPIVEYNATVNENGANIKVDGPWAGLRIGLSLGYRF</sequence>
<reference evidence="2" key="1">
    <citation type="submission" date="2020-05" db="EMBL/GenBank/DDBJ databases">
        <title>Genomic Encyclopedia of Type Strains, Phase IV (KMG-V): Genome sequencing to study the core and pangenomes of soil and plant-associated prokaryotes.</title>
        <authorList>
            <person name="Whitman W."/>
        </authorList>
    </citation>
    <scope>NUCLEOTIDE SEQUENCE</scope>
    <source>
        <strain evidence="2">16F</strain>
    </source>
</reference>
<feature type="signal peptide" evidence="1">
    <location>
        <begin position="1"/>
        <end position="18"/>
    </location>
</feature>
<comment type="caution">
    <text evidence="2">The sequence shown here is derived from an EMBL/GenBank/DDBJ whole genome shotgun (WGS) entry which is preliminary data.</text>
</comment>
<dbReference type="EMBL" id="JABSNO010000005">
    <property type="protein sequence ID" value="NRS91959.1"/>
    <property type="molecule type" value="Genomic_DNA"/>
</dbReference>
<protein>
    <recommendedName>
        <fullName evidence="4">DUF3575 domain-containing protein</fullName>
    </recommendedName>
</protein>
<keyword evidence="3" id="KW-1185">Reference proteome</keyword>
<name>A0A8J8G656_9FLAO</name>
<evidence type="ECO:0000313" key="3">
    <source>
        <dbReference type="Proteomes" id="UP000610746"/>
    </source>
</evidence>
<proteinExistence type="predicted"/>
<keyword evidence="1" id="KW-0732">Signal</keyword>
<dbReference type="Proteomes" id="UP000610746">
    <property type="component" value="Unassembled WGS sequence"/>
</dbReference>